<keyword evidence="6" id="KW-0732">Signal</keyword>
<dbReference type="Pfam" id="PF08031">
    <property type="entry name" value="BBE"/>
    <property type="match status" value="1"/>
</dbReference>
<dbReference type="RefSeq" id="XP_025596873.1">
    <property type="nucleotide sequence ID" value="XM_025740302.1"/>
</dbReference>
<reference evidence="8 9" key="1">
    <citation type="journal article" date="2018" name="Mol. Biol. Evol.">
        <title>Broad Genomic Sampling Reveals a Smut Pathogenic Ancestry of the Fungal Clade Ustilaginomycotina.</title>
        <authorList>
            <person name="Kijpornyongpan T."/>
            <person name="Mondo S.J."/>
            <person name="Barry K."/>
            <person name="Sandor L."/>
            <person name="Lee J."/>
            <person name="Lipzen A."/>
            <person name="Pangilinan J."/>
            <person name="LaButti K."/>
            <person name="Hainaut M."/>
            <person name="Henrissat B."/>
            <person name="Grigoriev I.V."/>
            <person name="Spatafora J.W."/>
            <person name="Aime M.C."/>
        </authorList>
    </citation>
    <scope>NUCLEOTIDE SEQUENCE [LARGE SCALE GENOMIC DNA]</scope>
    <source>
        <strain evidence="8 9">MCA 4186</strain>
    </source>
</reference>
<accession>A0A316Z6B6</accession>
<feature type="signal peptide" evidence="6">
    <location>
        <begin position="1"/>
        <end position="18"/>
    </location>
</feature>
<dbReference type="Pfam" id="PF01565">
    <property type="entry name" value="FAD_binding_4"/>
    <property type="match status" value="1"/>
</dbReference>
<organism evidence="8 9">
    <name type="scientific">Tilletiopsis washingtonensis</name>
    <dbReference type="NCBI Taxonomy" id="58919"/>
    <lineage>
        <taxon>Eukaryota</taxon>
        <taxon>Fungi</taxon>
        <taxon>Dikarya</taxon>
        <taxon>Basidiomycota</taxon>
        <taxon>Ustilaginomycotina</taxon>
        <taxon>Exobasidiomycetes</taxon>
        <taxon>Entylomatales</taxon>
        <taxon>Entylomatales incertae sedis</taxon>
        <taxon>Tilletiopsis</taxon>
    </lineage>
</organism>
<dbReference type="InterPro" id="IPR036318">
    <property type="entry name" value="FAD-bd_PCMH-like_sf"/>
</dbReference>
<gene>
    <name evidence="8" type="ORF">FA09DRAFT_299712</name>
</gene>
<evidence type="ECO:0000256" key="3">
    <source>
        <dbReference type="ARBA" id="ARBA00022630"/>
    </source>
</evidence>
<dbReference type="GO" id="GO:0016491">
    <property type="term" value="F:oxidoreductase activity"/>
    <property type="evidence" value="ECO:0007669"/>
    <property type="project" value="UniProtKB-KW"/>
</dbReference>
<dbReference type="PROSITE" id="PS51387">
    <property type="entry name" value="FAD_PCMH"/>
    <property type="match status" value="1"/>
</dbReference>
<feature type="chain" id="PRO_5016326908" evidence="6">
    <location>
        <begin position="19"/>
        <end position="609"/>
    </location>
</feature>
<keyword evidence="3" id="KW-0285">Flavoprotein</keyword>
<evidence type="ECO:0000313" key="9">
    <source>
        <dbReference type="Proteomes" id="UP000245946"/>
    </source>
</evidence>
<keyword evidence="5" id="KW-0560">Oxidoreductase</keyword>
<evidence type="ECO:0000256" key="5">
    <source>
        <dbReference type="ARBA" id="ARBA00023002"/>
    </source>
</evidence>
<evidence type="ECO:0000256" key="2">
    <source>
        <dbReference type="ARBA" id="ARBA00005466"/>
    </source>
</evidence>
<dbReference type="EMBL" id="KZ819298">
    <property type="protein sequence ID" value="PWN96594.1"/>
    <property type="molecule type" value="Genomic_DNA"/>
</dbReference>
<dbReference type="InterPro" id="IPR016169">
    <property type="entry name" value="FAD-bd_PCMH_sub2"/>
</dbReference>
<dbReference type="InterPro" id="IPR012951">
    <property type="entry name" value="BBE"/>
</dbReference>
<proteinExistence type="inferred from homology"/>
<dbReference type="PANTHER" id="PTHR42973">
    <property type="entry name" value="BINDING OXIDOREDUCTASE, PUTATIVE (AFU_ORTHOLOGUE AFUA_1G17690)-RELATED"/>
    <property type="match status" value="1"/>
</dbReference>
<dbReference type="STRING" id="58919.A0A316Z6B6"/>
<evidence type="ECO:0000256" key="1">
    <source>
        <dbReference type="ARBA" id="ARBA00001974"/>
    </source>
</evidence>
<dbReference type="InterPro" id="IPR050416">
    <property type="entry name" value="FAD-linked_Oxidoreductase"/>
</dbReference>
<comment type="cofactor">
    <cofactor evidence="1">
        <name>FAD</name>
        <dbReference type="ChEBI" id="CHEBI:57692"/>
    </cofactor>
</comment>
<name>A0A316Z6B6_9BASI</name>
<comment type="similarity">
    <text evidence="2">Belongs to the oxygen-dependent FAD-linked oxidoreductase family.</text>
</comment>
<dbReference type="InterPro" id="IPR006094">
    <property type="entry name" value="Oxid_FAD_bind_N"/>
</dbReference>
<evidence type="ECO:0000256" key="6">
    <source>
        <dbReference type="SAM" id="SignalP"/>
    </source>
</evidence>
<dbReference type="PANTHER" id="PTHR42973:SF39">
    <property type="entry name" value="FAD-BINDING PCMH-TYPE DOMAIN-CONTAINING PROTEIN"/>
    <property type="match status" value="1"/>
</dbReference>
<keyword evidence="9" id="KW-1185">Reference proteome</keyword>
<dbReference type="Gene3D" id="3.30.465.10">
    <property type="match status" value="2"/>
</dbReference>
<evidence type="ECO:0000256" key="4">
    <source>
        <dbReference type="ARBA" id="ARBA00022827"/>
    </source>
</evidence>
<dbReference type="AlphaFoldDB" id="A0A316Z6B6"/>
<dbReference type="SUPFAM" id="SSF56176">
    <property type="entry name" value="FAD-binding/transporter-associated domain-like"/>
    <property type="match status" value="1"/>
</dbReference>
<dbReference type="GO" id="GO:0071949">
    <property type="term" value="F:FAD binding"/>
    <property type="evidence" value="ECO:0007669"/>
    <property type="project" value="InterPro"/>
</dbReference>
<dbReference type="OrthoDB" id="9983560at2759"/>
<keyword evidence="4" id="KW-0274">FAD</keyword>
<dbReference type="GeneID" id="37267848"/>
<protein>
    <submittedName>
        <fullName evidence="8">FAD-binding domain-containing protein</fullName>
    </submittedName>
</protein>
<dbReference type="Proteomes" id="UP000245946">
    <property type="component" value="Unassembled WGS sequence"/>
</dbReference>
<evidence type="ECO:0000259" key="7">
    <source>
        <dbReference type="PROSITE" id="PS51387"/>
    </source>
</evidence>
<dbReference type="InterPro" id="IPR016166">
    <property type="entry name" value="FAD-bd_PCMH"/>
</dbReference>
<evidence type="ECO:0000313" key="8">
    <source>
        <dbReference type="EMBL" id="PWN96594.1"/>
    </source>
</evidence>
<feature type="domain" description="FAD-binding PCMH-type" evidence="7">
    <location>
        <begin position="137"/>
        <end position="313"/>
    </location>
</feature>
<sequence>MILPFSLGVLALALPSWAAPSLETSNVRRAARNYCQPGQACWPSNDDWLRFNSTLNGRLIAVRPWPEPCFGQPRPDPVQCQLVQAQYTNGPARADQPGYAEIDNWTYCYDGTSESDCTINADVPQLSLLAPLRTCGAGRVSPYAVNVGSAADVQKAIAFAKARNIKIVVKNTGHDYLGRSTSRNSLLIWTHNLRKLEYVDNYKGKGNAVVMGAGTYATDAYDFANRNGKSITLGAVGTVGVAGGFAMGGGHGPLGPKRGLAVDNILEFEVTTADGRTRRVNSGSDADLFWAMRGGGGGSWGVVTETVIRVYPDEPFVGLRYLVSTTGAGVNLDAALAGVVAKWAELQEGWTKAGIAAYQFIYRDTIVVSMGHPTGDLAAAHAQMDPIVEYLRAVPGFVVASAEYTRYNTLNDYRNTFKPASDFITPIATAQRLASRLIPTDAFKTPESRAKLGRDVIASYRATMSNLPSFATQAVRQVPLQVYSTGALPSSLGGPSGADTGVNPAWRNSFWEVVVANGWTTPTPQASRNAIADAVHQGGNILRQYGTGTYVNEADTQEQDWQTAFFGSNYARLLSIKRRYDPEGRFIVWKGVGFDGNEQEQSFQCYNNA</sequence>
<dbReference type="Gene3D" id="3.40.462.20">
    <property type="match status" value="1"/>
</dbReference>